<proteinExistence type="predicted"/>
<evidence type="ECO:0000256" key="1">
    <source>
        <dbReference type="SAM" id="Phobius"/>
    </source>
</evidence>
<keyword evidence="1" id="KW-0812">Transmembrane</keyword>
<keyword evidence="1" id="KW-0472">Membrane</keyword>
<gene>
    <name evidence="2" type="ORF">OEV82_04260</name>
</gene>
<evidence type="ECO:0008006" key="4">
    <source>
        <dbReference type="Google" id="ProtNLM"/>
    </source>
</evidence>
<dbReference type="RefSeq" id="WP_173661109.1">
    <property type="nucleotide sequence ID" value="NZ_JAOUSE010000007.1"/>
</dbReference>
<evidence type="ECO:0000313" key="3">
    <source>
        <dbReference type="Proteomes" id="UP001208656"/>
    </source>
</evidence>
<sequence>MKFKQHILEEKLIDYLLNNVIGKEYESIQKHIHHCDKCRERLYYWQNLLLHNIDESKNPSYTLSSRIWHSWEKMQKKDSQTRNLKSRFLVLSMTILMLILFSVKLFRTDLNQMNILTEQNNESLKENYQQQYTKQLSIEPVNHKDQINGHVWVNEITKEMLLHVKGLEQLINRDYQLWIIYTDNTVENHILPIKNGEIKIYFDNINVKNFKALKASIEPKGGSFIQTGPDTFFVSFDE</sequence>
<feature type="transmembrane region" description="Helical" evidence="1">
    <location>
        <begin position="88"/>
        <end position="106"/>
    </location>
</feature>
<protein>
    <recommendedName>
        <fullName evidence="4">Anti-sigma factor</fullName>
    </recommendedName>
</protein>
<name>A0ABT2WFG0_9BACI</name>
<reference evidence="2 3" key="1">
    <citation type="submission" date="2022-10" db="EMBL/GenBank/DDBJ databases">
        <title>Description of Fervidibacillus gen. nov. in the family Fervidibacillaceae fam. nov. with two species, Fervidibacillus albus sp. nov., and Fervidibacillus halotolerans sp. nov., isolated from tidal flat sediments.</title>
        <authorList>
            <person name="Kwon K.K."/>
            <person name="Yang S.-H."/>
        </authorList>
    </citation>
    <scope>NUCLEOTIDE SEQUENCE [LARGE SCALE GENOMIC DNA]</scope>
    <source>
        <strain evidence="2 3">DSM 23332</strain>
    </source>
</reference>
<comment type="caution">
    <text evidence="2">The sequence shown here is derived from an EMBL/GenBank/DDBJ whole genome shotgun (WGS) entry which is preliminary data.</text>
</comment>
<accession>A0ABT2WFG0</accession>
<evidence type="ECO:0000313" key="2">
    <source>
        <dbReference type="EMBL" id="MCU9593671.1"/>
    </source>
</evidence>
<organism evidence="2 3">
    <name type="scientific">Pallidibacillus thermolactis</name>
    <dbReference type="NCBI Taxonomy" id="251051"/>
    <lineage>
        <taxon>Bacteria</taxon>
        <taxon>Bacillati</taxon>
        <taxon>Bacillota</taxon>
        <taxon>Bacilli</taxon>
        <taxon>Bacillales</taxon>
        <taxon>Bacillaceae</taxon>
        <taxon>Pallidibacillus</taxon>
    </lineage>
</organism>
<keyword evidence="3" id="KW-1185">Reference proteome</keyword>
<keyword evidence="1" id="KW-1133">Transmembrane helix</keyword>
<dbReference type="EMBL" id="JAOUSE010000007">
    <property type="protein sequence ID" value="MCU9593671.1"/>
    <property type="molecule type" value="Genomic_DNA"/>
</dbReference>
<dbReference type="Proteomes" id="UP001208656">
    <property type="component" value="Unassembled WGS sequence"/>
</dbReference>